<proteinExistence type="predicted"/>
<dbReference type="AlphaFoldDB" id="A0A0D7AQW1"/>
<reference evidence="2 3" key="1">
    <citation type="journal article" date="2015" name="Fungal Genet. Biol.">
        <title>Evolution of novel wood decay mechanisms in Agaricales revealed by the genome sequences of Fistulina hepatica and Cylindrobasidium torrendii.</title>
        <authorList>
            <person name="Floudas D."/>
            <person name="Held B.W."/>
            <person name="Riley R."/>
            <person name="Nagy L.G."/>
            <person name="Koehler G."/>
            <person name="Ransdell A.S."/>
            <person name="Younus H."/>
            <person name="Chow J."/>
            <person name="Chiniquy J."/>
            <person name="Lipzen A."/>
            <person name="Tritt A."/>
            <person name="Sun H."/>
            <person name="Haridas S."/>
            <person name="LaButti K."/>
            <person name="Ohm R.A."/>
            <person name="Kues U."/>
            <person name="Blanchette R.A."/>
            <person name="Grigoriev I.V."/>
            <person name="Minto R.E."/>
            <person name="Hibbett D.S."/>
        </authorList>
    </citation>
    <scope>NUCLEOTIDE SEQUENCE [LARGE SCALE GENOMIC DNA]</scope>
    <source>
        <strain evidence="2 3">FP15055 ss-10</strain>
    </source>
</reference>
<sequence>MPSSDRLEALGIKEIEGPTRSGNAVTLLHHLMTLRVMRHAISMGHPSRILTILKHWIPMFYAAKSYNYAQEMMELLCNLVIDWPDDTAQVMQFAHLEELTNNLFDALGVQSANKRHTKVQQHDDVALMAAHLVYHGVFSFDARIDVKASPLTDLYHQGIIGLHGEKGGFSGHLARFKLRQRRRWILAQAVEDELQEDTSSVEHFLSDVAS</sequence>
<accession>A0A0D7AQW1</accession>
<gene>
    <name evidence="2" type="ORF">CYLTODRAFT_460484</name>
</gene>
<evidence type="ECO:0000313" key="3">
    <source>
        <dbReference type="Proteomes" id="UP000054007"/>
    </source>
</evidence>
<dbReference type="Proteomes" id="UP000054007">
    <property type="component" value="Unassembled WGS sequence"/>
</dbReference>
<dbReference type="STRING" id="1314674.A0A0D7AQW1"/>
<keyword evidence="3" id="KW-1185">Reference proteome</keyword>
<name>A0A0D7AQW1_9AGAR</name>
<feature type="domain" description="DUF6589" evidence="1">
    <location>
        <begin position="13"/>
        <end position="92"/>
    </location>
</feature>
<dbReference type="InterPro" id="IPR046496">
    <property type="entry name" value="DUF6589"/>
</dbReference>
<dbReference type="OrthoDB" id="3023484at2759"/>
<dbReference type="EMBL" id="KN881316">
    <property type="protein sequence ID" value="KIY60728.1"/>
    <property type="molecule type" value="Genomic_DNA"/>
</dbReference>
<dbReference type="Pfam" id="PF20231">
    <property type="entry name" value="DUF6589"/>
    <property type="match status" value="1"/>
</dbReference>
<organism evidence="2 3">
    <name type="scientific">Cylindrobasidium torrendii FP15055 ss-10</name>
    <dbReference type="NCBI Taxonomy" id="1314674"/>
    <lineage>
        <taxon>Eukaryota</taxon>
        <taxon>Fungi</taxon>
        <taxon>Dikarya</taxon>
        <taxon>Basidiomycota</taxon>
        <taxon>Agaricomycotina</taxon>
        <taxon>Agaricomycetes</taxon>
        <taxon>Agaricomycetidae</taxon>
        <taxon>Agaricales</taxon>
        <taxon>Marasmiineae</taxon>
        <taxon>Physalacriaceae</taxon>
        <taxon>Cylindrobasidium</taxon>
    </lineage>
</organism>
<protein>
    <recommendedName>
        <fullName evidence="1">DUF6589 domain-containing protein</fullName>
    </recommendedName>
</protein>
<evidence type="ECO:0000313" key="2">
    <source>
        <dbReference type="EMBL" id="KIY60728.1"/>
    </source>
</evidence>
<evidence type="ECO:0000259" key="1">
    <source>
        <dbReference type="Pfam" id="PF20231"/>
    </source>
</evidence>